<feature type="domain" description="NADPH-dependent reductive aminase-like C-terminal" evidence="2">
    <location>
        <begin position="164"/>
        <end position="267"/>
    </location>
</feature>
<proteinExistence type="predicted"/>
<dbReference type="Gene3D" id="1.10.1040.10">
    <property type="entry name" value="N-(1-d-carboxylethyl)-l-norvaline Dehydrogenase, domain 2"/>
    <property type="match status" value="1"/>
</dbReference>
<reference evidence="4 5" key="1">
    <citation type="submission" date="2016-10" db="EMBL/GenBank/DDBJ databases">
        <authorList>
            <person name="de Groot N.N."/>
        </authorList>
    </citation>
    <scope>NUCLEOTIDE SEQUENCE [LARGE SCALE GENOMIC DNA]</scope>
    <source>
        <strain evidence="4 5">CPCC 201259</strain>
    </source>
</reference>
<dbReference type="Pfam" id="PF03446">
    <property type="entry name" value="NAD_binding_2"/>
    <property type="match status" value="1"/>
</dbReference>
<dbReference type="Pfam" id="PF21761">
    <property type="entry name" value="RedAm-like_C"/>
    <property type="match status" value="1"/>
</dbReference>
<keyword evidence="6" id="KW-1185">Reference proteome</keyword>
<name>A0A1I5JUP9_9PSEU</name>
<evidence type="ECO:0000259" key="2">
    <source>
        <dbReference type="Pfam" id="PF21761"/>
    </source>
</evidence>
<evidence type="ECO:0000313" key="4">
    <source>
        <dbReference type="EMBL" id="SFO76233.1"/>
    </source>
</evidence>
<accession>A0A1I5JUP9</accession>
<dbReference type="Proteomes" id="UP000270697">
    <property type="component" value="Unassembled WGS sequence"/>
</dbReference>
<evidence type="ECO:0000313" key="5">
    <source>
        <dbReference type="Proteomes" id="UP000199398"/>
    </source>
</evidence>
<protein>
    <submittedName>
        <fullName evidence="3">6-phosphogluconate dehydrogenase-like protein</fullName>
    </submittedName>
    <submittedName>
        <fullName evidence="4">NAD binding domain of 6-phosphogluconate dehydrogenase</fullName>
    </submittedName>
</protein>
<dbReference type="InterPro" id="IPR048666">
    <property type="entry name" value="RedAm-like_C"/>
</dbReference>
<gene>
    <name evidence="3" type="ORF">ATL45_5318</name>
    <name evidence="4" type="ORF">SAMN05421805_12420</name>
</gene>
<evidence type="ECO:0000313" key="6">
    <source>
        <dbReference type="Proteomes" id="UP000270697"/>
    </source>
</evidence>
<reference evidence="3 6" key="2">
    <citation type="submission" date="2018-10" db="EMBL/GenBank/DDBJ databases">
        <title>Sequencing the genomes of 1000 actinobacteria strains.</title>
        <authorList>
            <person name="Klenk H.-P."/>
        </authorList>
    </citation>
    <scope>NUCLEOTIDE SEQUENCE [LARGE SCALE GENOMIC DNA]</scope>
    <source>
        <strain evidence="3 6">DSM 45119</strain>
    </source>
</reference>
<dbReference type="Gene3D" id="3.40.50.720">
    <property type="entry name" value="NAD(P)-binding Rossmann-like Domain"/>
    <property type="match status" value="1"/>
</dbReference>
<dbReference type="InterPro" id="IPR013328">
    <property type="entry name" value="6PGD_dom2"/>
</dbReference>
<sequence>MVNTGSTPVTVIGLGAMGQALATAFLDAGHPTTVWNRTAAKADPLVTKGAVRAETVAEAVAASPLIVVCVLDYAAVHGLLGPAAEELSGRALVNLTNGTAQEARTSAQWAAELGAEYVDGGIMAIPPTIGTPDSVILYSGSQQAFNTHSTALDLLGASKFLGTDAGLASLHDLALLGAMYGMFAGAYNAIAMVGTEKVAAAEFTDELLVPWLRSMVAVLPMLAEEVDSAAAVSEERKLVERVALTNIIDTAKAQGVAANFVNPLQAIKDNT</sequence>
<dbReference type="RefSeq" id="WP_170210354.1">
    <property type="nucleotide sequence ID" value="NZ_FOUP01000024.1"/>
</dbReference>
<feature type="domain" description="6-phosphogluconate dehydrogenase NADP-binding" evidence="1">
    <location>
        <begin position="9"/>
        <end position="158"/>
    </location>
</feature>
<organism evidence="4 5">
    <name type="scientific">Saccharopolyspora antimicrobica</name>
    <dbReference type="NCBI Taxonomy" id="455193"/>
    <lineage>
        <taxon>Bacteria</taxon>
        <taxon>Bacillati</taxon>
        <taxon>Actinomycetota</taxon>
        <taxon>Actinomycetes</taxon>
        <taxon>Pseudonocardiales</taxon>
        <taxon>Pseudonocardiaceae</taxon>
        <taxon>Saccharopolyspora</taxon>
    </lineage>
</organism>
<dbReference type="EMBL" id="RBXX01000002">
    <property type="protein sequence ID" value="RKT86936.1"/>
    <property type="molecule type" value="Genomic_DNA"/>
</dbReference>
<dbReference type="PANTHER" id="PTHR43580">
    <property type="entry name" value="OXIDOREDUCTASE GLYR1-RELATED"/>
    <property type="match status" value="1"/>
</dbReference>
<dbReference type="SUPFAM" id="SSF51735">
    <property type="entry name" value="NAD(P)-binding Rossmann-fold domains"/>
    <property type="match status" value="1"/>
</dbReference>
<dbReference type="STRING" id="455193.SAMN05421805_12420"/>
<dbReference type="InterPro" id="IPR006115">
    <property type="entry name" value="6PGDH_NADP-bd"/>
</dbReference>
<dbReference type="InterPro" id="IPR051265">
    <property type="entry name" value="HIBADH-related_NP60_sf"/>
</dbReference>
<dbReference type="PANTHER" id="PTHR43580:SF2">
    <property type="entry name" value="CYTOKINE-LIKE NUCLEAR FACTOR N-PAC"/>
    <property type="match status" value="1"/>
</dbReference>
<dbReference type="GO" id="GO:0050661">
    <property type="term" value="F:NADP binding"/>
    <property type="evidence" value="ECO:0007669"/>
    <property type="project" value="InterPro"/>
</dbReference>
<dbReference type="InterPro" id="IPR036291">
    <property type="entry name" value="NAD(P)-bd_dom_sf"/>
</dbReference>
<evidence type="ECO:0000259" key="1">
    <source>
        <dbReference type="Pfam" id="PF03446"/>
    </source>
</evidence>
<dbReference type="AlphaFoldDB" id="A0A1I5JUP9"/>
<dbReference type="EMBL" id="FOUP01000024">
    <property type="protein sequence ID" value="SFO76233.1"/>
    <property type="molecule type" value="Genomic_DNA"/>
</dbReference>
<evidence type="ECO:0000313" key="3">
    <source>
        <dbReference type="EMBL" id="RKT86936.1"/>
    </source>
</evidence>
<dbReference type="Proteomes" id="UP000199398">
    <property type="component" value="Unassembled WGS sequence"/>
</dbReference>